<dbReference type="RefSeq" id="YP_008357374.1">
    <property type="nucleotide sequence ID" value="NC_021901.1"/>
</dbReference>
<keyword evidence="2" id="KW-0418">Kinase</keyword>
<dbReference type="SUPFAM" id="SSF56112">
    <property type="entry name" value="Protein kinase-like (PK-like)"/>
    <property type="match status" value="1"/>
</dbReference>
<dbReference type="Gene3D" id="1.10.510.10">
    <property type="entry name" value="Transferase(Phosphotransferase) domain 1"/>
    <property type="match status" value="1"/>
</dbReference>
<protein>
    <submittedName>
        <fullName evidence="2">Tyrosine protein kinase</fullName>
    </submittedName>
</protein>
<organism evidence="2 3">
    <name type="scientific">Invertebrate iridescent virus 22</name>
    <dbReference type="NCBI Taxonomy" id="345198"/>
    <lineage>
        <taxon>Viruses</taxon>
        <taxon>Varidnaviria</taxon>
        <taxon>Bamfordvirae</taxon>
        <taxon>Nucleocytoviricota</taxon>
        <taxon>Megaviricetes</taxon>
        <taxon>Pimascovirales</taxon>
        <taxon>Pimascovirales incertae sedis</taxon>
        <taxon>Iridoviridae</taxon>
        <taxon>Betairidovirinae</taxon>
        <taxon>Chloriridovirus</taxon>
        <taxon>Chloriridovirus simulium1</taxon>
    </lineage>
</organism>
<keyword evidence="3" id="KW-1185">Reference proteome</keyword>
<dbReference type="KEGG" id="vg:16414415"/>
<dbReference type="Proteomes" id="UP000154968">
    <property type="component" value="Segment"/>
</dbReference>
<gene>
    <name evidence="2" type="primary">076R</name>
    <name evidence="2" type="ORF">IIV22_076R</name>
</gene>
<accession>S6DA65</accession>
<keyword evidence="2" id="KW-0808">Transferase</keyword>
<sequence>MQLNYDYFTTKECKILKSRVQTNPRYKNFTQLYYTVGDVEQFWVERNLQNNQIKDKKEPQLSKDNIFSNLETFLPFEGYTNISQAQLEDTFNYIFNKFKKGIFIKISGGQLESFIPFSKAVYTNEWSHLIKIDPNKYTNLEHFFKVHHNLVNKLNKTNYKFNIYKIQLDPSFWFANNCILRYENPINEGENNYAQLKSMFLELCAERQLPDIEFFVNRRDFPILTRNGTEPYNNIFGDDVPLLSYKFDKYLPILSMCSSDKFADIAIPTHEDWARIKSNEGIYFPPKCRNYTFKFETDWKNKKSMAVFRGSNTGCGFNVENNTRLKLAKLSTEYPQYLNCGITNWNLRVRKNKDSEYLQIPDVENLQLVEKLTPEQQSNYKYLINLDGHVSAFRLSLELEMGCCILLVESPQKWKMWFSDYLEPYVHYVPVKSDLSDLIEQVKWCQTNDNKCQQIAQNSLRFAKKYLSKKGILDNLEKTIFELYSQSGGNTQLKVQDPLIFQSSVEHQALMAINETEHHLTGLFPKNIGRNYGSLKGFEKFISQAIKPDEQITLVGVEVKPLFKSKTTRIVLYQVGAEYLVGKRTIDSMKKIEFIHEAFIGKFVLNNLLKWCPNFVFTLGYRDEQKIRYMYSDYNIPFETFNLLNTKETTVLQEYIQGPTLQEFLKTCTLKSYIEILLSLSCALVIAQTNYGFVHHDLKPWNIIVTILPEPIIIEYLLRVGTVYKIKTKFIPVILDYGKSRVIYNNVSYGIIEPFTMNKYIDLSMLLISTLNELLLHQKENVDTNDLIYISNFLSFDKITDFYEMKKFITKNKKFGNLNTTSLKLDLKESKTIFEEFFKYMIPLTKKYKISFGKDELKLGLWSSNARQIKDMGFGLELEDKVNSYLEVVRRIYKNPMPQASNKFTSIMIAQKMLDGLIIPKMEFVEFASQANLNKNTIDNVLNEFNKMEKFLIEFYTTQIIKKKREPFNLGVSQQDIQNVLKFDLQPSRRLFLSLNLNMVTEKLKNLPAQFPDYLYYHSTIIDVLRNQGPFKINEEDKMYYLDKLQLIFDEKFISKVVDIETIRFFMNL</sequence>
<dbReference type="SMART" id="SM00672">
    <property type="entry name" value="CAP10"/>
    <property type="match status" value="1"/>
</dbReference>
<dbReference type="InterPro" id="IPR006598">
    <property type="entry name" value="CAP10"/>
</dbReference>
<reference evidence="2 3" key="1">
    <citation type="journal article" date="2013" name="J. Gen. Virol.">
        <title>Complete genome sequence of invertebrate iridescent virus 22 isolated from a blackfly larva.</title>
        <authorList>
            <person name="Piegu B."/>
            <person name="Guizard S."/>
            <person name="Spears T."/>
            <person name="Cruaud C."/>
            <person name="Couloux A."/>
            <person name="Bideshi D.K."/>
            <person name="Federici B.A."/>
            <person name="Bigot Y."/>
        </authorList>
    </citation>
    <scope>NUCLEOTIDE SEQUENCE [LARGE SCALE GENOMIC DNA]</scope>
</reference>
<evidence type="ECO:0000313" key="2">
    <source>
        <dbReference type="EMBL" id="CCV01753.1"/>
    </source>
</evidence>
<dbReference type="PANTHER" id="PTHR12203">
    <property type="entry name" value="KDEL LYS-ASP-GLU-LEU CONTAINING - RELATED"/>
    <property type="match status" value="1"/>
</dbReference>
<evidence type="ECO:0000313" key="3">
    <source>
        <dbReference type="Proteomes" id="UP000154968"/>
    </source>
</evidence>
<evidence type="ECO:0000259" key="1">
    <source>
        <dbReference type="SMART" id="SM00672"/>
    </source>
</evidence>
<dbReference type="GeneID" id="16414415"/>
<feature type="domain" description="Glycosyl transferase CAP10" evidence="1">
    <location>
        <begin position="208"/>
        <end position="482"/>
    </location>
</feature>
<dbReference type="GO" id="GO:0016301">
    <property type="term" value="F:kinase activity"/>
    <property type="evidence" value="ECO:0007669"/>
    <property type="project" value="UniProtKB-KW"/>
</dbReference>
<dbReference type="EMBL" id="HF920633">
    <property type="protein sequence ID" value="CCV01753.1"/>
    <property type="molecule type" value="Genomic_DNA"/>
</dbReference>
<dbReference type="PANTHER" id="PTHR12203:SF119">
    <property type="entry name" value="GLYCOSYL TRANSFERASE CAP10 DOMAIN-CONTAINING PROTEIN"/>
    <property type="match status" value="1"/>
</dbReference>
<dbReference type="Pfam" id="PF05686">
    <property type="entry name" value="Glyco_transf_90"/>
    <property type="match status" value="1"/>
</dbReference>
<proteinExistence type="predicted"/>
<dbReference type="InterPro" id="IPR051091">
    <property type="entry name" value="O-Glucosyltr/Glycosyltrsf_90"/>
</dbReference>
<dbReference type="InterPro" id="IPR011009">
    <property type="entry name" value="Kinase-like_dom_sf"/>
</dbReference>
<name>S6DA65_9VIRU</name>